<dbReference type="EC" id="3.6.4.13" evidence="6"/>
<keyword evidence="1" id="KW-0547">Nucleotide-binding</keyword>
<keyword evidence="3 6" id="KW-0347">Helicase</keyword>
<evidence type="ECO:0000313" key="6">
    <source>
        <dbReference type="EMBL" id="CAA9347200.1"/>
    </source>
</evidence>
<gene>
    <name evidence="6" type="ORF">AVDCRST_MAG11-3293</name>
</gene>
<dbReference type="SUPFAM" id="SSF52540">
    <property type="entry name" value="P-loop containing nucleoside triphosphate hydrolases"/>
    <property type="match status" value="1"/>
</dbReference>
<dbReference type="GO" id="GO:0005829">
    <property type="term" value="C:cytosol"/>
    <property type="evidence" value="ECO:0007669"/>
    <property type="project" value="TreeGrafter"/>
</dbReference>
<organism evidence="6">
    <name type="scientific">uncultured Gemmatimonadaceae bacterium</name>
    <dbReference type="NCBI Taxonomy" id="246130"/>
    <lineage>
        <taxon>Bacteria</taxon>
        <taxon>Pseudomonadati</taxon>
        <taxon>Gemmatimonadota</taxon>
        <taxon>Gemmatimonadia</taxon>
        <taxon>Gemmatimonadales</taxon>
        <taxon>Gemmatimonadaceae</taxon>
        <taxon>environmental samples</taxon>
    </lineage>
</organism>
<dbReference type="AlphaFoldDB" id="A0A6J4M1E7"/>
<dbReference type="GO" id="GO:0003676">
    <property type="term" value="F:nucleic acid binding"/>
    <property type="evidence" value="ECO:0007669"/>
    <property type="project" value="InterPro"/>
</dbReference>
<dbReference type="GO" id="GO:0003724">
    <property type="term" value="F:RNA helicase activity"/>
    <property type="evidence" value="ECO:0007669"/>
    <property type="project" value="UniProtKB-EC"/>
</dbReference>
<dbReference type="PANTHER" id="PTHR47959">
    <property type="entry name" value="ATP-DEPENDENT RNA HELICASE RHLE-RELATED"/>
    <property type="match status" value="1"/>
</dbReference>
<evidence type="ECO:0000259" key="5">
    <source>
        <dbReference type="PROSITE" id="PS51192"/>
    </source>
</evidence>
<dbReference type="Gene3D" id="3.40.50.300">
    <property type="entry name" value="P-loop containing nucleotide triphosphate hydrolases"/>
    <property type="match status" value="1"/>
</dbReference>
<protein>
    <submittedName>
        <fullName evidence="6">DEAD-box ATP-dependent RNA helicase DeaD ( CshA)</fullName>
        <ecNumber evidence="6">3.6.4.13</ecNumber>
    </submittedName>
</protein>
<dbReference type="InterPro" id="IPR050079">
    <property type="entry name" value="DEAD_box_RNA_helicase"/>
</dbReference>
<dbReference type="InterPro" id="IPR000629">
    <property type="entry name" value="RNA-helicase_DEAD-box_CS"/>
</dbReference>
<dbReference type="InterPro" id="IPR044742">
    <property type="entry name" value="DEAD/DEAH_RhlB"/>
</dbReference>
<sequence length="96" mass="10143">MMTRALSAGVDVVVATPGRALDHIRRGTLPLDSLTTVVLDEADEMLDMGFAEDIEAILGGVPAERQTALFSATMPARIQGMANRHLSDPVRIAIGG</sequence>
<dbReference type="EMBL" id="CADCTU010000716">
    <property type="protein sequence ID" value="CAA9347200.1"/>
    <property type="molecule type" value="Genomic_DNA"/>
</dbReference>
<keyword evidence="2 6" id="KW-0378">Hydrolase</keyword>
<dbReference type="Pfam" id="PF00270">
    <property type="entry name" value="DEAD"/>
    <property type="match status" value="1"/>
</dbReference>
<dbReference type="PANTHER" id="PTHR47959:SF1">
    <property type="entry name" value="ATP-DEPENDENT RNA HELICASE DBPA"/>
    <property type="match status" value="1"/>
</dbReference>
<accession>A0A6J4M1E7</accession>
<reference evidence="6" key="1">
    <citation type="submission" date="2020-02" db="EMBL/GenBank/DDBJ databases">
        <authorList>
            <person name="Meier V. D."/>
        </authorList>
    </citation>
    <scope>NUCLEOTIDE SEQUENCE</scope>
    <source>
        <strain evidence="6">AVDCRST_MAG11</strain>
    </source>
</reference>
<proteinExistence type="predicted"/>
<evidence type="ECO:0000256" key="4">
    <source>
        <dbReference type="ARBA" id="ARBA00022840"/>
    </source>
</evidence>
<evidence type="ECO:0000256" key="2">
    <source>
        <dbReference type="ARBA" id="ARBA00022801"/>
    </source>
</evidence>
<dbReference type="PROSITE" id="PS51192">
    <property type="entry name" value="HELICASE_ATP_BIND_1"/>
    <property type="match status" value="1"/>
</dbReference>
<evidence type="ECO:0000256" key="1">
    <source>
        <dbReference type="ARBA" id="ARBA00022741"/>
    </source>
</evidence>
<feature type="domain" description="Helicase ATP-binding" evidence="5">
    <location>
        <begin position="1"/>
        <end position="92"/>
    </location>
</feature>
<dbReference type="InterPro" id="IPR014001">
    <property type="entry name" value="Helicase_ATP-bd"/>
</dbReference>
<dbReference type="CDD" id="cd00268">
    <property type="entry name" value="DEADc"/>
    <property type="match status" value="1"/>
</dbReference>
<feature type="non-terminal residue" evidence="6">
    <location>
        <position position="96"/>
    </location>
</feature>
<keyword evidence="4" id="KW-0067">ATP-binding</keyword>
<dbReference type="InterPro" id="IPR011545">
    <property type="entry name" value="DEAD/DEAH_box_helicase_dom"/>
</dbReference>
<dbReference type="GO" id="GO:0016787">
    <property type="term" value="F:hydrolase activity"/>
    <property type="evidence" value="ECO:0007669"/>
    <property type="project" value="UniProtKB-KW"/>
</dbReference>
<dbReference type="PROSITE" id="PS00039">
    <property type="entry name" value="DEAD_ATP_HELICASE"/>
    <property type="match status" value="1"/>
</dbReference>
<name>A0A6J4M1E7_9BACT</name>
<dbReference type="InterPro" id="IPR027417">
    <property type="entry name" value="P-loop_NTPase"/>
</dbReference>
<evidence type="ECO:0000256" key="3">
    <source>
        <dbReference type="ARBA" id="ARBA00022806"/>
    </source>
</evidence>
<dbReference type="GO" id="GO:0005524">
    <property type="term" value="F:ATP binding"/>
    <property type="evidence" value="ECO:0007669"/>
    <property type="project" value="UniProtKB-KW"/>
</dbReference>